<reference evidence="3" key="2">
    <citation type="submission" date="2013-10" db="EMBL/GenBank/DDBJ databases">
        <authorList>
            <person name="Aslett M."/>
        </authorList>
    </citation>
    <scope>NUCLEOTIDE SEQUENCE [LARGE SCALE GENOMIC DNA]</scope>
    <source>
        <strain evidence="3">Houghton</strain>
    </source>
</reference>
<feature type="region of interest" description="Disordered" evidence="2">
    <location>
        <begin position="1"/>
        <end position="24"/>
    </location>
</feature>
<dbReference type="RefSeq" id="XP_013440308.1">
    <property type="nucleotide sequence ID" value="XM_013584854.1"/>
</dbReference>
<evidence type="ECO:0000313" key="3">
    <source>
        <dbReference type="EMBL" id="CDJ62946.1"/>
    </source>
</evidence>
<protein>
    <submittedName>
        <fullName evidence="3">Uncharacterized protein</fullName>
    </submittedName>
</protein>
<dbReference type="AlphaFoldDB" id="U6MFX8"/>
<name>U6MFX8_9EIME</name>
<keyword evidence="4" id="KW-1185">Reference proteome</keyword>
<dbReference type="OrthoDB" id="348841at2759"/>
<keyword evidence="1" id="KW-0175">Coiled coil</keyword>
<reference evidence="3" key="1">
    <citation type="submission" date="2013-10" db="EMBL/GenBank/DDBJ databases">
        <title>Genomic analysis of the causative agents of coccidiosis in chickens.</title>
        <authorList>
            <person name="Reid A.J."/>
            <person name="Blake D."/>
            <person name="Billington K."/>
            <person name="Browne H."/>
            <person name="Dunn M."/>
            <person name="Hung S."/>
            <person name="Kawahara F."/>
            <person name="Miranda-Saavedra D."/>
            <person name="Mourier T."/>
            <person name="Nagra H."/>
            <person name="Otto T.D."/>
            <person name="Rawlings N."/>
            <person name="Sanchez A."/>
            <person name="Sanders M."/>
            <person name="Subramaniam C."/>
            <person name="Tay Y."/>
            <person name="Dear P."/>
            <person name="Doerig C."/>
            <person name="Gruber A."/>
            <person name="Parkinson J."/>
            <person name="Shirley M."/>
            <person name="Wan K.L."/>
            <person name="Berriman M."/>
            <person name="Tomley F."/>
            <person name="Pain A."/>
        </authorList>
    </citation>
    <scope>NUCLEOTIDE SEQUENCE [LARGE SCALE GENOMIC DNA]</scope>
    <source>
        <strain evidence="3">Houghton</strain>
    </source>
</reference>
<organism evidence="3 4">
    <name type="scientific">Eimeria necatrix</name>
    <dbReference type="NCBI Taxonomy" id="51315"/>
    <lineage>
        <taxon>Eukaryota</taxon>
        <taxon>Sar</taxon>
        <taxon>Alveolata</taxon>
        <taxon>Apicomplexa</taxon>
        <taxon>Conoidasida</taxon>
        <taxon>Coccidia</taxon>
        <taxon>Eucoccidiorida</taxon>
        <taxon>Eimeriorina</taxon>
        <taxon>Eimeriidae</taxon>
        <taxon>Eimeria</taxon>
    </lineage>
</organism>
<dbReference type="EMBL" id="HG722645">
    <property type="protein sequence ID" value="CDJ62946.1"/>
    <property type="molecule type" value="Genomic_DNA"/>
</dbReference>
<feature type="coiled-coil region" evidence="1">
    <location>
        <begin position="466"/>
        <end position="497"/>
    </location>
</feature>
<evidence type="ECO:0000256" key="1">
    <source>
        <dbReference type="SAM" id="Coils"/>
    </source>
</evidence>
<dbReference type="GeneID" id="25473143"/>
<proteinExistence type="predicted"/>
<evidence type="ECO:0000256" key="2">
    <source>
        <dbReference type="SAM" id="MobiDB-lite"/>
    </source>
</evidence>
<accession>U6MFX8</accession>
<evidence type="ECO:0000313" key="4">
    <source>
        <dbReference type="Proteomes" id="UP000030754"/>
    </source>
</evidence>
<gene>
    <name evidence="3" type="ORF">ENH_00029780</name>
</gene>
<dbReference type="Proteomes" id="UP000030754">
    <property type="component" value="Unassembled WGS sequence"/>
</dbReference>
<sequence length="570" mass="62506">MGSPGEFRAGGAKRDPTGTLHGSSCGRVTGSDIEIYAYQLEAAVAALTAFRMTRQIQMMTELMHQHISLLRHHCGTCNIGRISSCSSRDSGGCVPLSDFTPDSVPLLCPPPPSLHPTPVTVAAGTGAAAGAAHTTDKRASDYSWLFPSVGAESPLELGAPPPHRSLCKRAVNRGPLEVELRAAVAGDPGSLQWLHALSRIATDEQASQTILDIAAADPGFPAGGVQRQVLLALCSLAVDSSRIHDTLNAVFGPPDQSAVTEEQRIGKIIKKMTEAGALQEQQATEAGMREGTTSTFATAASERQQGAAEKQKQQVLQFPLLQKQTLFAGAEAWSFLWHLVGLAYQRGLSKRRFPLVRPAVVASSDAASVLWVKWCGFLAAAADSHLQRDSAVAAESTLESWFRIRSHIKHPATFYASAAAAFCSVCNDTSFFLLVPPRQSPTQFLDAALNPNRVGRIMRRFCCLLLLQQQRAATRVQQQLEEQLEEVETQLKLLQQQLQSGPVDALQLSRGLWLEKQHRDLKQQQRQQQQWLRIMRAQQQRRWQLLQNELLWRSGSRLFSHTMRVIGTRP</sequence>
<dbReference type="VEuPathDB" id="ToxoDB:ENH_00029780"/>